<dbReference type="InterPro" id="IPR043130">
    <property type="entry name" value="CDP-OH_PTrfase_TM_dom"/>
</dbReference>
<reference evidence="7" key="1">
    <citation type="submission" date="2021-01" db="EMBL/GenBank/DDBJ databases">
        <authorList>
            <person name="Corre E."/>
            <person name="Pelletier E."/>
            <person name="Niang G."/>
            <person name="Scheremetjew M."/>
            <person name="Finn R."/>
            <person name="Kale V."/>
            <person name="Holt S."/>
            <person name="Cochrane G."/>
            <person name="Meng A."/>
            <person name="Brown T."/>
            <person name="Cohen L."/>
        </authorList>
    </citation>
    <scope>NUCLEOTIDE SEQUENCE</scope>
    <source>
        <strain evidence="7">CCAP 1951/1</strain>
    </source>
</reference>
<dbReference type="InterPro" id="IPR014472">
    <property type="entry name" value="CHOPT"/>
</dbReference>
<feature type="transmembrane region" description="Helical" evidence="6">
    <location>
        <begin position="368"/>
        <end position="387"/>
    </location>
</feature>
<evidence type="ECO:0000256" key="1">
    <source>
        <dbReference type="ARBA" id="ARBA00004370"/>
    </source>
</evidence>
<comment type="subcellular location">
    <subcellularLocation>
        <location evidence="1">Membrane</location>
    </subcellularLocation>
</comment>
<keyword evidence="3 5" id="KW-0808">Transferase</keyword>
<dbReference type="GO" id="GO:0016780">
    <property type="term" value="F:phosphotransferase activity, for other substituted phosphate groups"/>
    <property type="evidence" value="ECO:0007669"/>
    <property type="project" value="InterPro"/>
</dbReference>
<evidence type="ECO:0000256" key="4">
    <source>
        <dbReference type="ARBA" id="ARBA00023136"/>
    </source>
</evidence>
<feature type="transmembrane region" description="Helical" evidence="6">
    <location>
        <begin position="344"/>
        <end position="362"/>
    </location>
</feature>
<comment type="similarity">
    <text evidence="2 5">Belongs to the CDP-alcohol phosphatidyltransferase class-I family.</text>
</comment>
<dbReference type="PANTHER" id="PTHR10414">
    <property type="entry name" value="ETHANOLAMINEPHOSPHOTRANSFERASE"/>
    <property type="match status" value="1"/>
</dbReference>
<feature type="transmembrane region" description="Helical" evidence="6">
    <location>
        <begin position="192"/>
        <end position="212"/>
    </location>
</feature>
<dbReference type="PROSITE" id="PS00379">
    <property type="entry name" value="CDP_ALCOHOL_P_TRANSF"/>
    <property type="match status" value="1"/>
</dbReference>
<evidence type="ECO:0000313" key="7">
    <source>
        <dbReference type="EMBL" id="CAD9090600.1"/>
    </source>
</evidence>
<dbReference type="InterPro" id="IPR000462">
    <property type="entry name" value="CDP-OH_P_trans"/>
</dbReference>
<feature type="transmembrane region" description="Helical" evidence="6">
    <location>
        <begin position="245"/>
        <end position="266"/>
    </location>
</feature>
<dbReference type="InterPro" id="IPR048254">
    <property type="entry name" value="CDP_ALCOHOL_P_TRANSF_CS"/>
</dbReference>
<dbReference type="AlphaFoldDB" id="A0A7S1KZQ3"/>
<dbReference type="Pfam" id="PF01066">
    <property type="entry name" value="CDP-OH_P_transf"/>
    <property type="match status" value="1"/>
</dbReference>
<dbReference type="PIRSF" id="PIRSF015665">
    <property type="entry name" value="CHOPT"/>
    <property type="match status" value="1"/>
</dbReference>
<keyword evidence="4 6" id="KW-0472">Membrane</keyword>
<name>A0A7S1KZQ3_NEODS</name>
<keyword evidence="6" id="KW-1133">Transmembrane helix</keyword>
<evidence type="ECO:0000256" key="5">
    <source>
        <dbReference type="RuleBase" id="RU003750"/>
    </source>
</evidence>
<protein>
    <submittedName>
        <fullName evidence="7">Uncharacterized protein</fullName>
    </submittedName>
</protein>
<dbReference type="GO" id="GO:0008654">
    <property type="term" value="P:phospholipid biosynthetic process"/>
    <property type="evidence" value="ECO:0007669"/>
    <property type="project" value="InterPro"/>
</dbReference>
<keyword evidence="6" id="KW-0812">Transmembrane</keyword>
<accession>A0A7S1KZQ3</accession>
<sequence>MSGRSPLLSKSTSSDPDELTAADFKALEHYKYSGTDFSLCSKYFMQRYWTAVSECVPKTIAPNALTLTGFIVSTSTSVILAYFALAGLPFPNWVWAYAAVSLFTYQTLDAIDGKQARRTGCGSPLGELFDHGCDALFTPLINLTSCIALGFTATETFFYCMAVNSALFFSLFEQFSTGTLDLGYLNAPVDGILLSCGVLFWTAFAGPQWWATPFAAGPLVNLGAITIPVIGTTVNVSFFTKANELLFAVGILGSFFTSLGNVAHAWTMPLAHARVNRVATLLPQTILGASIIALGWYAPALATGPYAFAVELAYGWLVSFTVTRMTVARLCRRPYDPLTIPFRATLFATLLTGMYAVAARVTGGEPNAALLGAPFALCVFVTLLCYARMAWKVFRRLARHLGINILTMTEAQLARNRAK</sequence>
<organism evidence="7">
    <name type="scientific">Neobodo designis</name>
    <name type="common">Flagellated protozoan</name>
    <name type="synonym">Bodo designis</name>
    <dbReference type="NCBI Taxonomy" id="312471"/>
    <lineage>
        <taxon>Eukaryota</taxon>
        <taxon>Discoba</taxon>
        <taxon>Euglenozoa</taxon>
        <taxon>Kinetoplastea</taxon>
        <taxon>Metakinetoplastina</taxon>
        <taxon>Neobodonida</taxon>
        <taxon>Neobodo</taxon>
    </lineage>
</organism>
<dbReference type="GO" id="GO:0016020">
    <property type="term" value="C:membrane"/>
    <property type="evidence" value="ECO:0007669"/>
    <property type="project" value="UniProtKB-SubCell"/>
</dbReference>
<dbReference type="PANTHER" id="PTHR10414:SF37">
    <property type="entry name" value="BB IN A BOXCAR, ISOFORM C"/>
    <property type="match status" value="1"/>
</dbReference>
<feature type="transmembrane region" description="Helical" evidence="6">
    <location>
        <begin position="304"/>
        <end position="323"/>
    </location>
</feature>
<evidence type="ECO:0000256" key="6">
    <source>
        <dbReference type="SAM" id="Phobius"/>
    </source>
</evidence>
<dbReference type="EMBL" id="HBGF01002293">
    <property type="protein sequence ID" value="CAD9090600.1"/>
    <property type="molecule type" value="Transcribed_RNA"/>
</dbReference>
<dbReference type="Gene3D" id="1.20.120.1760">
    <property type="match status" value="1"/>
</dbReference>
<evidence type="ECO:0000256" key="3">
    <source>
        <dbReference type="ARBA" id="ARBA00022679"/>
    </source>
</evidence>
<evidence type="ECO:0000256" key="2">
    <source>
        <dbReference type="ARBA" id="ARBA00010441"/>
    </source>
</evidence>
<feature type="transmembrane region" description="Helical" evidence="6">
    <location>
        <begin position="219"/>
        <end position="239"/>
    </location>
</feature>
<proteinExistence type="inferred from homology"/>
<gene>
    <name evidence="7" type="ORF">NDES1114_LOCUS1585</name>
</gene>
<feature type="transmembrane region" description="Helical" evidence="6">
    <location>
        <begin position="146"/>
        <end position="172"/>
    </location>
</feature>